<feature type="domain" description="ABM" evidence="1">
    <location>
        <begin position="4"/>
        <end position="73"/>
    </location>
</feature>
<gene>
    <name evidence="2" type="ORF">P154DRAFT_563136</name>
</gene>
<dbReference type="OrthoDB" id="4520428at2759"/>
<evidence type="ECO:0000259" key="1">
    <source>
        <dbReference type="Pfam" id="PF03992"/>
    </source>
</evidence>
<sequence length="196" mass="20786">MPSIVVIAELKAATKEARQTIIGALANVGQYSKANEPGVTRWAVFLPRDISNETSIYAIEEYANQAAFEQHMGCKVVTDLIAFFTANGTLFGGEGVITTSETQTAFAKSELATANDPFISYTKIEGGSEKASSAGSENVPGIMALSIAKDKANANTIHIVSIYADEQSAKKNAQTQTIPMKFATGYLIKAEGGPKL</sequence>
<organism evidence="2 3">
    <name type="scientific">Amniculicola lignicola CBS 123094</name>
    <dbReference type="NCBI Taxonomy" id="1392246"/>
    <lineage>
        <taxon>Eukaryota</taxon>
        <taxon>Fungi</taxon>
        <taxon>Dikarya</taxon>
        <taxon>Ascomycota</taxon>
        <taxon>Pezizomycotina</taxon>
        <taxon>Dothideomycetes</taxon>
        <taxon>Pleosporomycetidae</taxon>
        <taxon>Pleosporales</taxon>
        <taxon>Amniculicolaceae</taxon>
        <taxon>Amniculicola</taxon>
    </lineage>
</organism>
<dbReference type="PANTHER" id="PTHR40624">
    <property type="entry name" value="BIOSYNTHESIS MONOOXYGENASE, PUTATIVE (AFU_ORTHOLOGUE AFUA_1G12025)-RELATED"/>
    <property type="match status" value="1"/>
</dbReference>
<dbReference type="InterPro" id="IPR011008">
    <property type="entry name" value="Dimeric_a/b-barrel"/>
</dbReference>
<keyword evidence="3" id="KW-1185">Reference proteome</keyword>
<dbReference type="SUPFAM" id="SSF54909">
    <property type="entry name" value="Dimeric alpha+beta barrel"/>
    <property type="match status" value="1"/>
</dbReference>
<dbReference type="PANTHER" id="PTHR40624:SF1">
    <property type="entry name" value="BIOSYNTHESIS MONOOXYGENASE, PUTATIVE (AFU_ORTHOLOGUE AFUA_1G12025)-RELATED"/>
    <property type="match status" value="1"/>
</dbReference>
<reference evidence="2" key="1">
    <citation type="journal article" date="2020" name="Stud. Mycol.">
        <title>101 Dothideomycetes genomes: a test case for predicting lifestyles and emergence of pathogens.</title>
        <authorList>
            <person name="Haridas S."/>
            <person name="Albert R."/>
            <person name="Binder M."/>
            <person name="Bloem J."/>
            <person name="Labutti K."/>
            <person name="Salamov A."/>
            <person name="Andreopoulos B."/>
            <person name="Baker S."/>
            <person name="Barry K."/>
            <person name="Bills G."/>
            <person name="Bluhm B."/>
            <person name="Cannon C."/>
            <person name="Castanera R."/>
            <person name="Culley D."/>
            <person name="Daum C."/>
            <person name="Ezra D."/>
            <person name="Gonzalez J."/>
            <person name="Henrissat B."/>
            <person name="Kuo A."/>
            <person name="Liang C."/>
            <person name="Lipzen A."/>
            <person name="Lutzoni F."/>
            <person name="Magnuson J."/>
            <person name="Mondo S."/>
            <person name="Nolan M."/>
            <person name="Ohm R."/>
            <person name="Pangilinan J."/>
            <person name="Park H.-J."/>
            <person name="Ramirez L."/>
            <person name="Alfaro M."/>
            <person name="Sun H."/>
            <person name="Tritt A."/>
            <person name="Yoshinaga Y."/>
            <person name="Zwiers L.-H."/>
            <person name="Turgeon B."/>
            <person name="Goodwin S."/>
            <person name="Spatafora J."/>
            <person name="Crous P."/>
            <person name="Grigoriev I."/>
        </authorList>
    </citation>
    <scope>NUCLEOTIDE SEQUENCE</scope>
    <source>
        <strain evidence="2">CBS 123094</strain>
    </source>
</reference>
<evidence type="ECO:0000313" key="2">
    <source>
        <dbReference type="EMBL" id="KAF2000651.1"/>
    </source>
</evidence>
<evidence type="ECO:0000313" key="3">
    <source>
        <dbReference type="Proteomes" id="UP000799779"/>
    </source>
</evidence>
<proteinExistence type="predicted"/>
<dbReference type="EMBL" id="ML977587">
    <property type="protein sequence ID" value="KAF2000651.1"/>
    <property type="molecule type" value="Genomic_DNA"/>
</dbReference>
<dbReference type="Pfam" id="PF03992">
    <property type="entry name" value="ABM"/>
    <property type="match status" value="1"/>
</dbReference>
<dbReference type="Proteomes" id="UP000799779">
    <property type="component" value="Unassembled WGS sequence"/>
</dbReference>
<dbReference type="InterPro" id="IPR007138">
    <property type="entry name" value="ABM_dom"/>
</dbReference>
<dbReference type="AlphaFoldDB" id="A0A6A5WKI1"/>
<protein>
    <recommendedName>
        <fullName evidence="1">ABM domain-containing protein</fullName>
    </recommendedName>
</protein>
<dbReference type="Gene3D" id="3.30.70.100">
    <property type="match status" value="1"/>
</dbReference>
<accession>A0A6A5WKI1</accession>
<name>A0A6A5WKI1_9PLEO</name>